<organism evidence="2 3">
    <name type="scientific">Knoellia koreensis</name>
    <dbReference type="NCBI Taxonomy" id="2730921"/>
    <lineage>
        <taxon>Bacteria</taxon>
        <taxon>Bacillati</taxon>
        <taxon>Actinomycetota</taxon>
        <taxon>Actinomycetes</taxon>
        <taxon>Micrococcales</taxon>
        <taxon>Intrasporangiaceae</taxon>
        <taxon>Knoellia</taxon>
    </lineage>
</organism>
<feature type="transmembrane region" description="Helical" evidence="1">
    <location>
        <begin position="285"/>
        <end position="304"/>
    </location>
</feature>
<name>A0A849HGZ1_9MICO</name>
<keyword evidence="1" id="KW-0472">Membrane</keyword>
<reference evidence="2 3" key="1">
    <citation type="submission" date="2020-04" db="EMBL/GenBank/DDBJ databases">
        <title>Knoellia sp. isolate from air conditioner.</title>
        <authorList>
            <person name="Chea S."/>
            <person name="Kim D.-U."/>
        </authorList>
    </citation>
    <scope>NUCLEOTIDE SEQUENCE [LARGE SCALE GENOMIC DNA]</scope>
    <source>
        <strain evidence="2 3">DB2414S</strain>
    </source>
</reference>
<dbReference type="RefSeq" id="WP_171243572.1">
    <property type="nucleotide sequence ID" value="NZ_JABEPQ010000002.1"/>
</dbReference>
<feature type="transmembrane region" description="Helical" evidence="1">
    <location>
        <begin position="255"/>
        <end position="273"/>
    </location>
</feature>
<evidence type="ECO:0000313" key="2">
    <source>
        <dbReference type="EMBL" id="NNM46469.1"/>
    </source>
</evidence>
<evidence type="ECO:0000313" key="3">
    <source>
        <dbReference type="Proteomes" id="UP000588586"/>
    </source>
</evidence>
<dbReference type="PANTHER" id="PTHR35337">
    <property type="entry name" value="SLR1478 PROTEIN"/>
    <property type="match status" value="1"/>
</dbReference>
<dbReference type="Proteomes" id="UP000588586">
    <property type="component" value="Unassembled WGS sequence"/>
</dbReference>
<gene>
    <name evidence="2" type="ORF">HJG52_10680</name>
</gene>
<comment type="caution">
    <text evidence="2">The sequence shown here is derived from an EMBL/GenBank/DDBJ whole genome shotgun (WGS) entry which is preliminary data.</text>
</comment>
<dbReference type="Pfam" id="PF01944">
    <property type="entry name" value="SpoIIM"/>
    <property type="match status" value="1"/>
</dbReference>
<dbReference type="EMBL" id="JABEPQ010000002">
    <property type="protein sequence ID" value="NNM46469.1"/>
    <property type="molecule type" value="Genomic_DNA"/>
</dbReference>
<dbReference type="PANTHER" id="PTHR35337:SF1">
    <property type="entry name" value="SLR1478 PROTEIN"/>
    <property type="match status" value="1"/>
</dbReference>
<keyword evidence="3" id="KW-1185">Reference proteome</keyword>
<feature type="transmembrane region" description="Helical" evidence="1">
    <location>
        <begin position="207"/>
        <end position="235"/>
    </location>
</feature>
<keyword evidence="1" id="KW-0812">Transmembrane</keyword>
<feature type="transmembrane region" description="Helical" evidence="1">
    <location>
        <begin position="101"/>
        <end position="121"/>
    </location>
</feature>
<protein>
    <submittedName>
        <fullName evidence="2">Stage II sporulation protein M</fullName>
    </submittedName>
</protein>
<accession>A0A849HGZ1</accession>
<evidence type="ECO:0000256" key="1">
    <source>
        <dbReference type="SAM" id="Phobius"/>
    </source>
</evidence>
<dbReference type="InterPro" id="IPR002798">
    <property type="entry name" value="SpoIIM-like"/>
</dbReference>
<proteinExistence type="predicted"/>
<keyword evidence="1" id="KW-1133">Transmembrane helix</keyword>
<sequence length="331" mass="35804">MDLDAYVAARQGAWARLDELSRRRRLTGAESDELLDLYQRVSTDLSAVRSASPDPSVVSHLSLLLTRARLAMAGTRTTTWSDVLGFFTRTFPAALYRTRRWWITVALVNLAVVALVAWWTLRNPQVYTSQLSPAEIQAYVGTDFENYYSEFPHHEFATLVWLNNAWVSAQAIAFGVLGLPVAYVLFANTQSLGVVAALTISHDRGSLFFGLILPHGLLELTAVFVAGAIGLRLFWSWVEPGGRTRLQAFAAEGRTAIAMALGLACVLLVSGIIEGFVTPSDLPTWARIGIGVVAEAAFLTYALVLGRRAHLAGATGDVASRDAGDAVPVAG</sequence>
<feature type="transmembrane region" description="Helical" evidence="1">
    <location>
        <begin position="165"/>
        <end position="186"/>
    </location>
</feature>
<dbReference type="AlphaFoldDB" id="A0A849HGZ1"/>